<proteinExistence type="predicted"/>
<protein>
    <submittedName>
        <fullName evidence="1">Uncharacterized protein</fullName>
    </submittedName>
</protein>
<reference evidence="1" key="2">
    <citation type="submission" date="2020-11" db="EMBL/GenBank/DDBJ databases">
        <authorList>
            <person name="McCartney M.A."/>
            <person name="Auch B."/>
            <person name="Kono T."/>
            <person name="Mallez S."/>
            <person name="Becker A."/>
            <person name="Gohl D.M."/>
            <person name="Silverstein K.A.T."/>
            <person name="Koren S."/>
            <person name="Bechman K.B."/>
            <person name="Herman A."/>
            <person name="Abrahante J.E."/>
            <person name="Garbe J."/>
        </authorList>
    </citation>
    <scope>NUCLEOTIDE SEQUENCE</scope>
    <source>
        <strain evidence="1">Duluth1</strain>
        <tissue evidence="1">Whole animal</tissue>
    </source>
</reference>
<gene>
    <name evidence="1" type="ORF">DPMN_026785</name>
</gene>
<organism evidence="1 2">
    <name type="scientific">Dreissena polymorpha</name>
    <name type="common">Zebra mussel</name>
    <name type="synonym">Mytilus polymorpha</name>
    <dbReference type="NCBI Taxonomy" id="45954"/>
    <lineage>
        <taxon>Eukaryota</taxon>
        <taxon>Metazoa</taxon>
        <taxon>Spiralia</taxon>
        <taxon>Lophotrochozoa</taxon>
        <taxon>Mollusca</taxon>
        <taxon>Bivalvia</taxon>
        <taxon>Autobranchia</taxon>
        <taxon>Heteroconchia</taxon>
        <taxon>Euheterodonta</taxon>
        <taxon>Imparidentia</taxon>
        <taxon>Neoheterodontei</taxon>
        <taxon>Myida</taxon>
        <taxon>Dreissenoidea</taxon>
        <taxon>Dreissenidae</taxon>
        <taxon>Dreissena</taxon>
    </lineage>
</organism>
<dbReference type="EMBL" id="JAIWYP010000002">
    <property type="protein sequence ID" value="KAH3863785.1"/>
    <property type="molecule type" value="Genomic_DNA"/>
</dbReference>
<keyword evidence="2" id="KW-1185">Reference proteome</keyword>
<accession>A0A9D4LT91</accession>
<reference evidence="1" key="1">
    <citation type="journal article" date="2019" name="bioRxiv">
        <title>The Genome of the Zebra Mussel, Dreissena polymorpha: A Resource for Invasive Species Research.</title>
        <authorList>
            <person name="McCartney M.A."/>
            <person name="Auch B."/>
            <person name="Kono T."/>
            <person name="Mallez S."/>
            <person name="Zhang Y."/>
            <person name="Obille A."/>
            <person name="Becker A."/>
            <person name="Abrahante J.E."/>
            <person name="Garbe J."/>
            <person name="Badalamenti J.P."/>
            <person name="Herman A."/>
            <person name="Mangelson H."/>
            <person name="Liachko I."/>
            <person name="Sullivan S."/>
            <person name="Sone E.D."/>
            <person name="Koren S."/>
            <person name="Silverstein K.A.T."/>
            <person name="Beckman K.B."/>
            <person name="Gohl D.M."/>
        </authorList>
    </citation>
    <scope>NUCLEOTIDE SEQUENCE</scope>
    <source>
        <strain evidence="1">Duluth1</strain>
        <tissue evidence="1">Whole animal</tissue>
    </source>
</reference>
<dbReference type="Proteomes" id="UP000828390">
    <property type="component" value="Unassembled WGS sequence"/>
</dbReference>
<evidence type="ECO:0000313" key="1">
    <source>
        <dbReference type="EMBL" id="KAH3863785.1"/>
    </source>
</evidence>
<evidence type="ECO:0000313" key="2">
    <source>
        <dbReference type="Proteomes" id="UP000828390"/>
    </source>
</evidence>
<dbReference type="OrthoDB" id="6084438at2759"/>
<sequence length="568" mass="64237">MRFYVHLGYLVVIITRTIFGKEEVVKCLTTRSERIKLSCPKGLVLYSPSIIAGVSAHAQGCKREENDCTGVPLALEKHVQSCYWRSSCEVTLRRDYTLKCDGVDRNITYVVFGNMYCVSKDDIFDICSKKQWGKIDLPVGVIKSHRTYPREKPRARCVCEITIPVKHTNTLILQIFPFDKKLPLGLKVEEVQRGTLLITRISKIVDAKTMVYGNETKAIKVTADFRWKRKQISGFMLSFIAYKTTQLNQFLEIPNAMLPVLKELSSVFEVRPVIEQCASVGNGRMELSCSKNEVIYSPAIYGSSYSRSLEKCIFGHYPCGGLTPSLIVQQNSCFWKEHCHVTWAAGEKLLLSKETRCIGYTMSAVGTTGHRCVHRGNIYDLCMNGTETVDAAWGILRSHPTYPWFLPSHTSHTDYKTIIKIGSKRALQLTIQDINLDPDGRDKFKIYHKTRRGGQRVLLESRQKQGQEGEVINAREGKLIIKLRLQGGSKSGRGIVLVFRRFPLSKRDTPDVPYAYGSSSAAGIVNDAESAPMRHFTNRMLCSGGENLRRQGRSCAPRVWTDYFTKLE</sequence>
<name>A0A9D4LT91_DREPO</name>
<dbReference type="AlphaFoldDB" id="A0A9D4LT91"/>
<comment type="caution">
    <text evidence="1">The sequence shown here is derived from an EMBL/GenBank/DDBJ whole genome shotgun (WGS) entry which is preliminary data.</text>
</comment>